<gene>
    <name evidence="2" type="ORF">N7452_003875</name>
</gene>
<dbReference type="SUPFAM" id="SSF82199">
    <property type="entry name" value="SET domain"/>
    <property type="match status" value="1"/>
</dbReference>
<dbReference type="CDD" id="cd02440">
    <property type="entry name" value="AdoMet_MTases"/>
    <property type="match status" value="1"/>
</dbReference>
<dbReference type="AlphaFoldDB" id="A0A9W9QUE2"/>
<dbReference type="InterPro" id="IPR001214">
    <property type="entry name" value="SET_dom"/>
</dbReference>
<dbReference type="PANTHER" id="PTHR12197:SF292">
    <property type="entry name" value="SET DOMAIN-CONTAINING PROTEIN"/>
    <property type="match status" value="1"/>
</dbReference>
<name>A0A9W9QUE2_PENBR</name>
<proteinExistence type="predicted"/>
<dbReference type="Proteomes" id="UP001147695">
    <property type="component" value="Unassembled WGS sequence"/>
</dbReference>
<dbReference type="InterPro" id="IPR029063">
    <property type="entry name" value="SAM-dependent_MTases_sf"/>
</dbReference>
<accession>A0A9W9QUE2</accession>
<sequence length="911" mass="103470">MQDCAEINRDPEICAQAHRPAKELTPSRTKGASVNAEPLFNAFLRSQRHRKPEMAITPALGRVASLFPHIEKDWWKKAYNELYLYTDGDCVEVPAITEAECTKLLEIPSVQQLLQTKGSPVEVLDLCCGQGRHSIHLAKRFPDLKVLGVDQSTYLLGLAKHRALAENAQNNTDFREGDLRQIPTADGVFDLVILLGNSFGHCGDDGDLQSLREVFRVLKTGGIFVIDCVDGSWIRSNFSKSGWEWLEGEKKLLACRERELSPDQTQLASREIVIDLDGPSIQQDLFYSVRLYDLEEMDGLLQNSGLRVRTEDGMQLITPQRDGTVDMGMMERRQFVVAQKPMDDPPPKTIDHDARVYVHPSLELGVDEHKGKLIKVSSFVPAGTKILADTPYGVVPSLDPSQPDSTLCSNLGCNRLLSSGTESVRCSEKCIRDVAWCNDHCRVADQDRHGFECDWLKSQGEKIREKEGQYDFAMLWLVVRLVAGKHLQMQNPHNAPKPYAWEVWFKRGWESIESLTGNLGKWPETKMQHWKRQVEEYLSHINRLTASVDELVGLICREESNSFGLYPRKTGSLENRGTDYGMGVYPRASLVNHSCDPNLYWGPDSQGNLVLTTSRDLTAGEECFICYLDITDDGRIVRMSLHARSQLPPEVIEVIAHHVVFEHPPTLWNLARCSRTYYACCRMSIESMLYHDVSLSIPYLDAKHIENEVSILAKKLEITKSHRYVRRLLIIGKCSGHDECPSLENRTWSPPRMSDLRREQPANKFTAQFDHLLDGPPCGKEPFWSKSFPNSPFDIDNEAMWSPLVNLIKQLPALNDLVWREHEKLPLPILKTLHRDIPRCRLHLESLWLRSDFFPDMYTRELEILGSPSLYSVKIQAPLGTGRKVSSLLYDSWISAGLSPAERQRESVSIF</sequence>
<dbReference type="Pfam" id="PF13649">
    <property type="entry name" value="Methyltransf_25"/>
    <property type="match status" value="1"/>
</dbReference>
<dbReference type="EMBL" id="JAPZBQ010000002">
    <property type="protein sequence ID" value="KAJ5345871.1"/>
    <property type="molecule type" value="Genomic_DNA"/>
</dbReference>
<evidence type="ECO:0000313" key="3">
    <source>
        <dbReference type="Proteomes" id="UP001147695"/>
    </source>
</evidence>
<evidence type="ECO:0000259" key="1">
    <source>
        <dbReference type="PROSITE" id="PS50280"/>
    </source>
</evidence>
<dbReference type="CDD" id="cd20071">
    <property type="entry name" value="SET_SMYD"/>
    <property type="match status" value="1"/>
</dbReference>
<reference evidence="2" key="2">
    <citation type="journal article" date="2023" name="IMA Fungus">
        <title>Comparative genomic study of the Penicillium genus elucidates a diverse pangenome and 15 lateral gene transfer events.</title>
        <authorList>
            <person name="Petersen C."/>
            <person name="Sorensen T."/>
            <person name="Nielsen M.R."/>
            <person name="Sondergaard T.E."/>
            <person name="Sorensen J.L."/>
            <person name="Fitzpatrick D.A."/>
            <person name="Frisvad J.C."/>
            <person name="Nielsen K.L."/>
        </authorList>
    </citation>
    <scope>NUCLEOTIDE SEQUENCE</scope>
    <source>
        <strain evidence="2">IBT 35673</strain>
    </source>
</reference>
<dbReference type="Gene3D" id="2.20.25.110">
    <property type="entry name" value="S-adenosyl-L-methionine-dependent methyltransferases"/>
    <property type="match status" value="1"/>
</dbReference>
<dbReference type="PANTHER" id="PTHR12197">
    <property type="entry name" value="HISTONE-LYSINE N-METHYLTRANSFERASE SMYD"/>
    <property type="match status" value="1"/>
</dbReference>
<evidence type="ECO:0000313" key="2">
    <source>
        <dbReference type="EMBL" id="KAJ5345871.1"/>
    </source>
</evidence>
<dbReference type="InterPro" id="IPR050869">
    <property type="entry name" value="H3K4_H4K5_MeTrfase"/>
</dbReference>
<organism evidence="2 3">
    <name type="scientific">Penicillium brevicompactum</name>
    <dbReference type="NCBI Taxonomy" id="5074"/>
    <lineage>
        <taxon>Eukaryota</taxon>
        <taxon>Fungi</taxon>
        <taxon>Dikarya</taxon>
        <taxon>Ascomycota</taxon>
        <taxon>Pezizomycotina</taxon>
        <taxon>Eurotiomycetes</taxon>
        <taxon>Eurotiomycetidae</taxon>
        <taxon>Eurotiales</taxon>
        <taxon>Aspergillaceae</taxon>
        <taxon>Penicillium</taxon>
    </lineage>
</organism>
<dbReference type="Gene3D" id="1.10.220.160">
    <property type="match status" value="1"/>
</dbReference>
<comment type="caution">
    <text evidence="2">The sequence shown here is derived from an EMBL/GenBank/DDBJ whole genome shotgun (WGS) entry which is preliminary data.</text>
</comment>
<dbReference type="InterPro" id="IPR046341">
    <property type="entry name" value="SET_dom_sf"/>
</dbReference>
<dbReference type="Gene3D" id="6.10.140.2220">
    <property type="match status" value="1"/>
</dbReference>
<dbReference type="SUPFAM" id="SSF53335">
    <property type="entry name" value="S-adenosyl-L-methionine-dependent methyltransferases"/>
    <property type="match status" value="1"/>
</dbReference>
<dbReference type="PROSITE" id="PS50280">
    <property type="entry name" value="SET"/>
    <property type="match status" value="1"/>
</dbReference>
<dbReference type="Gene3D" id="2.170.270.10">
    <property type="entry name" value="SET domain"/>
    <property type="match status" value="1"/>
</dbReference>
<feature type="domain" description="SET" evidence="1">
    <location>
        <begin position="360"/>
        <end position="628"/>
    </location>
</feature>
<dbReference type="Pfam" id="PF00856">
    <property type="entry name" value="SET"/>
    <property type="match status" value="1"/>
</dbReference>
<protein>
    <recommendedName>
        <fullName evidence="1">SET domain-containing protein</fullName>
    </recommendedName>
</protein>
<reference evidence="2" key="1">
    <citation type="submission" date="2022-12" db="EMBL/GenBank/DDBJ databases">
        <authorList>
            <person name="Petersen C."/>
        </authorList>
    </citation>
    <scope>NUCLEOTIDE SEQUENCE</scope>
    <source>
        <strain evidence="2">IBT 35673</strain>
    </source>
</reference>
<dbReference type="Gene3D" id="3.40.50.150">
    <property type="entry name" value="Vaccinia Virus protein VP39"/>
    <property type="match status" value="1"/>
</dbReference>
<dbReference type="InterPro" id="IPR041698">
    <property type="entry name" value="Methyltransf_25"/>
</dbReference>